<dbReference type="SMART" id="SM00896">
    <property type="entry name" value="FDX-ACB"/>
    <property type="match status" value="1"/>
</dbReference>
<dbReference type="PROSITE" id="PS50862">
    <property type="entry name" value="AA_TRNA_LIGASE_II"/>
    <property type="match status" value="1"/>
</dbReference>
<comment type="similarity">
    <text evidence="1">Belongs to the class-II aminoacyl-tRNA synthetase family.</text>
</comment>
<dbReference type="GO" id="GO:0000049">
    <property type="term" value="F:tRNA binding"/>
    <property type="evidence" value="ECO:0007669"/>
    <property type="project" value="InterPro"/>
</dbReference>
<sequence length="374" mass="41102">MPAYLTPAELSRALSVRDLTDPAQGPHAAQLLLDGVLAALAAAWPATRTRIIRNPPVVSIADNYDLLGYDPADITRDARYTRYLSPTTMLRSHTSADIPAVLRGYSAVPQHVPVDDLIVLPGLAYRRDVVDRIHVGEPQQVDLWRLRAGPALGADELRDMAARVVEAVLPGARWRPIPARHPYTRDGHQVDVRHGGAWLELAECGLIADRVLRGAGLDPARWSGLALGMGVDRALMLRKDIPDIRYLRAEDPRSTAQLRDLSPWRPISAMPPVRRDLSVVIADDTDDETLGDAVRAALGERSGDIESVHVRARTPYADLPDRARARLAIRPGQTNALVRLTIRPLTRTLTDAEANALRNEVYRAIHLGPVLELA</sequence>
<dbReference type="AlphaFoldDB" id="A0A7G1KSA5"/>
<dbReference type="Gene3D" id="3.30.70.380">
    <property type="entry name" value="Ferrodoxin-fold anticodon-binding domain"/>
    <property type="match status" value="1"/>
</dbReference>
<keyword evidence="5" id="KW-0648">Protein biosynthesis</keyword>
<keyword evidence="4" id="KW-0067">ATP-binding</keyword>
<keyword evidence="2" id="KW-0436">Ligase</keyword>
<keyword evidence="3" id="KW-0547">Nucleotide-binding</keyword>
<dbReference type="KEGG" id="nwl:NWFMUON74_58870"/>
<evidence type="ECO:0000259" key="9">
    <source>
        <dbReference type="PROSITE" id="PS50862"/>
    </source>
</evidence>
<dbReference type="Gene3D" id="3.30.930.10">
    <property type="entry name" value="Bira Bifunctional Protein, Domain 2"/>
    <property type="match status" value="1"/>
</dbReference>
<dbReference type="GeneID" id="80350309"/>
<keyword evidence="7" id="KW-0030">Aminoacyl-tRNA synthetase</keyword>
<dbReference type="InterPro" id="IPR036690">
    <property type="entry name" value="Fdx_antiC-bd_sf"/>
</dbReference>
<keyword evidence="6" id="KW-0809">Transit peptide</keyword>
<evidence type="ECO:0000256" key="7">
    <source>
        <dbReference type="ARBA" id="ARBA00023146"/>
    </source>
</evidence>
<evidence type="ECO:0000259" key="10">
    <source>
        <dbReference type="PROSITE" id="PS51447"/>
    </source>
</evidence>
<dbReference type="InterPro" id="IPR002319">
    <property type="entry name" value="Phenylalanyl-tRNA_Synthase"/>
</dbReference>
<dbReference type="RefSeq" id="WP_187684915.1">
    <property type="nucleotide sequence ID" value="NZ_AP023396.1"/>
</dbReference>
<dbReference type="GO" id="GO:0004812">
    <property type="term" value="F:aminoacyl-tRNA ligase activity"/>
    <property type="evidence" value="ECO:0007669"/>
    <property type="project" value="UniProtKB-KW"/>
</dbReference>
<dbReference type="EMBL" id="AP023396">
    <property type="protein sequence ID" value="BCK58115.1"/>
    <property type="molecule type" value="Genomic_DNA"/>
</dbReference>
<evidence type="ECO:0000256" key="5">
    <source>
        <dbReference type="ARBA" id="ARBA00022917"/>
    </source>
</evidence>
<dbReference type="GO" id="GO:0006412">
    <property type="term" value="P:translation"/>
    <property type="evidence" value="ECO:0007669"/>
    <property type="project" value="UniProtKB-KW"/>
</dbReference>
<dbReference type="InterPro" id="IPR045864">
    <property type="entry name" value="aa-tRNA-synth_II/BPL/LPL"/>
</dbReference>
<keyword evidence="12" id="KW-1185">Reference proteome</keyword>
<dbReference type="SUPFAM" id="SSF55681">
    <property type="entry name" value="Class II aaRS and biotin synthetases"/>
    <property type="match status" value="1"/>
</dbReference>
<feature type="domain" description="Aminoacyl-transfer RNA synthetases class-II family profile" evidence="9">
    <location>
        <begin position="122"/>
        <end position="263"/>
    </location>
</feature>
<evidence type="ECO:0000256" key="3">
    <source>
        <dbReference type="ARBA" id="ARBA00022741"/>
    </source>
</evidence>
<proteinExistence type="inferred from homology"/>
<evidence type="ECO:0000313" key="11">
    <source>
        <dbReference type="EMBL" id="BCK58115.1"/>
    </source>
</evidence>
<dbReference type="InterPro" id="IPR006195">
    <property type="entry name" value="aa-tRNA-synth_II"/>
</dbReference>
<gene>
    <name evidence="11" type="ORF">NWFMUON74_58870</name>
</gene>
<dbReference type="GO" id="GO:0043039">
    <property type="term" value="P:tRNA aminoacylation"/>
    <property type="evidence" value="ECO:0007669"/>
    <property type="project" value="InterPro"/>
</dbReference>
<protein>
    <recommendedName>
        <fullName evidence="8">Phenylalanyl-tRNA synthetase</fullName>
    </recommendedName>
</protein>
<dbReference type="Proteomes" id="UP000516173">
    <property type="component" value="Chromosome"/>
</dbReference>
<feature type="domain" description="FDX-ACB" evidence="10">
    <location>
        <begin position="268"/>
        <end position="374"/>
    </location>
</feature>
<name>A0A7G1KSA5_9NOCA</name>
<evidence type="ECO:0000256" key="4">
    <source>
        <dbReference type="ARBA" id="ARBA00022840"/>
    </source>
</evidence>
<dbReference type="InterPro" id="IPR005121">
    <property type="entry name" value="Fdx_antiC-bd"/>
</dbReference>
<evidence type="ECO:0000256" key="8">
    <source>
        <dbReference type="ARBA" id="ARBA00031194"/>
    </source>
</evidence>
<dbReference type="SUPFAM" id="SSF54991">
    <property type="entry name" value="Anticodon-binding domain of PheRS"/>
    <property type="match status" value="1"/>
</dbReference>
<organism evidence="11 12">
    <name type="scientific">Nocardia wallacei</name>
    <dbReference type="NCBI Taxonomy" id="480035"/>
    <lineage>
        <taxon>Bacteria</taxon>
        <taxon>Bacillati</taxon>
        <taxon>Actinomycetota</taxon>
        <taxon>Actinomycetes</taxon>
        <taxon>Mycobacteriales</taxon>
        <taxon>Nocardiaceae</taxon>
        <taxon>Nocardia</taxon>
    </lineage>
</organism>
<evidence type="ECO:0000256" key="2">
    <source>
        <dbReference type="ARBA" id="ARBA00022598"/>
    </source>
</evidence>
<dbReference type="Pfam" id="PF01409">
    <property type="entry name" value="tRNA-synt_2d"/>
    <property type="match status" value="1"/>
</dbReference>
<dbReference type="GO" id="GO:0005524">
    <property type="term" value="F:ATP binding"/>
    <property type="evidence" value="ECO:0007669"/>
    <property type="project" value="UniProtKB-KW"/>
</dbReference>
<evidence type="ECO:0000256" key="6">
    <source>
        <dbReference type="ARBA" id="ARBA00022946"/>
    </source>
</evidence>
<dbReference type="PROSITE" id="PS51447">
    <property type="entry name" value="FDX_ACB"/>
    <property type="match status" value="1"/>
</dbReference>
<evidence type="ECO:0000313" key="12">
    <source>
        <dbReference type="Proteomes" id="UP000516173"/>
    </source>
</evidence>
<evidence type="ECO:0000256" key="1">
    <source>
        <dbReference type="ARBA" id="ARBA00008226"/>
    </source>
</evidence>
<reference evidence="11 12" key="1">
    <citation type="submission" date="2020-08" db="EMBL/GenBank/DDBJ databases">
        <title>Genome Sequencing of Nocardia wallacei strain FMUON74 and assembly.</title>
        <authorList>
            <person name="Toyokawa M."/>
            <person name="Uesaka K."/>
        </authorList>
    </citation>
    <scope>NUCLEOTIDE SEQUENCE [LARGE SCALE GENOMIC DNA]</scope>
    <source>
        <strain evidence="11 12">FMUON74</strain>
    </source>
</reference>
<accession>A0A7G1KSA5</accession>